<name>A0A8R7PWR7_TRIUA</name>
<accession>A0A8R7PWR7</accession>
<dbReference type="Proteomes" id="UP000015106">
    <property type="component" value="Chromosome 3"/>
</dbReference>
<reference evidence="2" key="3">
    <citation type="submission" date="2022-06" db="UniProtKB">
        <authorList>
            <consortium name="EnsemblPlants"/>
        </authorList>
    </citation>
    <scope>IDENTIFICATION</scope>
</reference>
<reference evidence="3" key="1">
    <citation type="journal article" date="2013" name="Nature">
        <title>Draft genome of the wheat A-genome progenitor Triticum urartu.</title>
        <authorList>
            <person name="Ling H.Q."/>
            <person name="Zhao S."/>
            <person name="Liu D."/>
            <person name="Wang J."/>
            <person name="Sun H."/>
            <person name="Zhang C."/>
            <person name="Fan H."/>
            <person name="Li D."/>
            <person name="Dong L."/>
            <person name="Tao Y."/>
            <person name="Gao C."/>
            <person name="Wu H."/>
            <person name="Li Y."/>
            <person name="Cui Y."/>
            <person name="Guo X."/>
            <person name="Zheng S."/>
            <person name="Wang B."/>
            <person name="Yu K."/>
            <person name="Liang Q."/>
            <person name="Yang W."/>
            <person name="Lou X."/>
            <person name="Chen J."/>
            <person name="Feng M."/>
            <person name="Jian J."/>
            <person name="Zhang X."/>
            <person name="Luo G."/>
            <person name="Jiang Y."/>
            <person name="Liu J."/>
            <person name="Wang Z."/>
            <person name="Sha Y."/>
            <person name="Zhang B."/>
            <person name="Wu H."/>
            <person name="Tang D."/>
            <person name="Shen Q."/>
            <person name="Xue P."/>
            <person name="Zou S."/>
            <person name="Wang X."/>
            <person name="Liu X."/>
            <person name="Wang F."/>
            <person name="Yang Y."/>
            <person name="An X."/>
            <person name="Dong Z."/>
            <person name="Zhang K."/>
            <person name="Zhang X."/>
            <person name="Luo M.C."/>
            <person name="Dvorak J."/>
            <person name="Tong Y."/>
            <person name="Wang J."/>
            <person name="Yang H."/>
            <person name="Li Z."/>
            <person name="Wang D."/>
            <person name="Zhang A."/>
            <person name="Wang J."/>
        </authorList>
    </citation>
    <scope>NUCLEOTIDE SEQUENCE</scope>
    <source>
        <strain evidence="3">cv. G1812</strain>
    </source>
</reference>
<organism evidence="2 3">
    <name type="scientific">Triticum urartu</name>
    <name type="common">Red wild einkorn</name>
    <name type="synonym">Crithodium urartu</name>
    <dbReference type="NCBI Taxonomy" id="4572"/>
    <lineage>
        <taxon>Eukaryota</taxon>
        <taxon>Viridiplantae</taxon>
        <taxon>Streptophyta</taxon>
        <taxon>Embryophyta</taxon>
        <taxon>Tracheophyta</taxon>
        <taxon>Spermatophyta</taxon>
        <taxon>Magnoliopsida</taxon>
        <taxon>Liliopsida</taxon>
        <taxon>Poales</taxon>
        <taxon>Poaceae</taxon>
        <taxon>BOP clade</taxon>
        <taxon>Pooideae</taxon>
        <taxon>Triticodae</taxon>
        <taxon>Triticeae</taxon>
        <taxon>Triticinae</taxon>
        <taxon>Triticum</taxon>
    </lineage>
</organism>
<keyword evidence="1" id="KW-0732">Signal</keyword>
<keyword evidence="3" id="KW-1185">Reference proteome</keyword>
<evidence type="ECO:0000313" key="3">
    <source>
        <dbReference type="Proteomes" id="UP000015106"/>
    </source>
</evidence>
<sequence>MKILLFALALLMLSSDMATSLQCRHVLKSGPCQIDDCRAYCNKIPRVPSPKNPDVCVPEGCKCTICLGVQAGM</sequence>
<evidence type="ECO:0000313" key="2">
    <source>
        <dbReference type="EnsemblPlants" id="TuG1812G0300004253.01.T01"/>
    </source>
</evidence>
<proteinExistence type="predicted"/>
<feature type="chain" id="PRO_5035775917" evidence="1">
    <location>
        <begin position="21"/>
        <end position="73"/>
    </location>
</feature>
<reference evidence="2" key="2">
    <citation type="submission" date="2018-03" db="EMBL/GenBank/DDBJ databases">
        <title>The Triticum urartu genome reveals the dynamic nature of wheat genome evolution.</title>
        <authorList>
            <person name="Ling H."/>
            <person name="Ma B."/>
            <person name="Shi X."/>
            <person name="Liu H."/>
            <person name="Dong L."/>
            <person name="Sun H."/>
            <person name="Cao Y."/>
            <person name="Gao Q."/>
            <person name="Zheng S."/>
            <person name="Li Y."/>
            <person name="Yu Y."/>
            <person name="Du H."/>
            <person name="Qi M."/>
            <person name="Li Y."/>
            <person name="Yu H."/>
            <person name="Cui Y."/>
            <person name="Wang N."/>
            <person name="Chen C."/>
            <person name="Wu H."/>
            <person name="Zhao Y."/>
            <person name="Zhang J."/>
            <person name="Li Y."/>
            <person name="Zhou W."/>
            <person name="Zhang B."/>
            <person name="Hu W."/>
            <person name="Eijk M."/>
            <person name="Tang J."/>
            <person name="Witsenboer H."/>
            <person name="Zhao S."/>
            <person name="Li Z."/>
            <person name="Zhang A."/>
            <person name="Wang D."/>
            <person name="Liang C."/>
        </authorList>
    </citation>
    <scope>NUCLEOTIDE SEQUENCE [LARGE SCALE GENOMIC DNA]</scope>
    <source>
        <strain evidence="2">cv. G1812</strain>
    </source>
</reference>
<dbReference type="Gramene" id="TuG1812G0300004253.01.T01">
    <property type="protein sequence ID" value="TuG1812G0300004253.01.T01"/>
    <property type="gene ID" value="TuG1812G0300004253.01"/>
</dbReference>
<dbReference type="EnsemblPlants" id="TuG1812G0300004253.01.T01">
    <property type="protein sequence ID" value="TuG1812G0300004253.01.T01"/>
    <property type="gene ID" value="TuG1812G0300004253.01"/>
</dbReference>
<feature type="signal peptide" evidence="1">
    <location>
        <begin position="1"/>
        <end position="20"/>
    </location>
</feature>
<protein>
    <submittedName>
        <fullName evidence="2">Uncharacterized protein</fullName>
    </submittedName>
</protein>
<dbReference type="AlphaFoldDB" id="A0A8R7PWR7"/>
<evidence type="ECO:0000256" key="1">
    <source>
        <dbReference type="SAM" id="SignalP"/>
    </source>
</evidence>